<accession>A0A0D6MQN6</accession>
<dbReference type="Proteomes" id="UP000032679">
    <property type="component" value="Unassembled WGS sequence"/>
</dbReference>
<dbReference type="AlphaFoldDB" id="A0A0D6MQN6"/>
<evidence type="ECO:0000313" key="1">
    <source>
        <dbReference type="EMBL" id="GAN55588.1"/>
    </source>
</evidence>
<reference evidence="1 2" key="1">
    <citation type="submission" date="2012-10" db="EMBL/GenBank/DDBJ databases">
        <title>Genome sequencing of Tanticharoenia sakaeratensis NBRC 103193.</title>
        <authorList>
            <person name="Azuma Y."/>
            <person name="Hadano H."/>
            <person name="Hirakawa H."/>
            <person name="Matsushita K."/>
        </authorList>
    </citation>
    <scope>NUCLEOTIDE SEQUENCE [LARGE SCALE GENOMIC DNA]</scope>
    <source>
        <strain evidence="1 2">NBRC 103193</strain>
    </source>
</reference>
<proteinExistence type="predicted"/>
<gene>
    <name evidence="1" type="ORF">Tasa_048_213</name>
</gene>
<protein>
    <submittedName>
        <fullName evidence="1">Uncharacterized protein</fullName>
    </submittedName>
</protein>
<sequence length="125" mass="13933">MTGHRRSPVHCRMCFLTPDSAGDTLGGSQRLLTPGRCPDPLPYCAWNLSNGLYGLDGTKAWNSPCPNMRRCQTGTAQIRPFQNLIGTMTRLVIRDQRTRQNMRLIPLDDNHCFTSTINDIAGADL</sequence>
<keyword evidence="2" id="KW-1185">Reference proteome</keyword>
<evidence type="ECO:0000313" key="2">
    <source>
        <dbReference type="Proteomes" id="UP000032679"/>
    </source>
</evidence>
<organism evidence="1 2">
    <name type="scientific">Tanticharoenia sakaeratensis NBRC 103193</name>
    <dbReference type="NCBI Taxonomy" id="1231623"/>
    <lineage>
        <taxon>Bacteria</taxon>
        <taxon>Pseudomonadati</taxon>
        <taxon>Pseudomonadota</taxon>
        <taxon>Alphaproteobacteria</taxon>
        <taxon>Acetobacterales</taxon>
        <taxon>Acetobacteraceae</taxon>
        <taxon>Tanticharoenia</taxon>
    </lineage>
</organism>
<name>A0A0D6MQN6_9PROT</name>
<comment type="caution">
    <text evidence="1">The sequence shown here is derived from an EMBL/GenBank/DDBJ whole genome shotgun (WGS) entry which is preliminary data.</text>
</comment>
<dbReference type="EMBL" id="BALE01000048">
    <property type="protein sequence ID" value="GAN55588.1"/>
    <property type="molecule type" value="Genomic_DNA"/>
</dbReference>